<dbReference type="InterPro" id="IPR000996">
    <property type="entry name" value="Clathrin_L-chain"/>
</dbReference>
<keyword evidence="4 6" id="KW-0168">Coated pit</keyword>
<dbReference type="PANTHER" id="PTHR10639">
    <property type="entry name" value="CLATHRIN LIGHT CHAIN"/>
    <property type="match status" value="1"/>
</dbReference>
<sequence length="275" mass="29809">MDDFSFDAPSSKKTDFGSDDPTADFLAREQAILGSDADFLATLSSGTDVTSPTKISDDFESNFPSFAEHEASLTSPPVSGRANEIPTPTIAVAADDDEFGAFNTEYPAIETTDSVSPSQVFAASIPIQATGASGGFGSPSPSMSLNRSPQFTAPEVPAIVKEWREKQAVIVAEKDERSEVKRQETIGAAHEAIDRFYEDYNQKKAKLLAENRDKEAEFLAKRDDVSSGTQWERINRHLDSSPAAVAAALKAGRRDTSRMRDLLRDLEKDPNAPGK</sequence>
<comment type="similarity">
    <text evidence="2 6">Belongs to the clathrin light chain family.</text>
</comment>
<dbReference type="GO" id="GO:0005198">
    <property type="term" value="F:structural molecule activity"/>
    <property type="evidence" value="ECO:0007669"/>
    <property type="project" value="InterPro"/>
</dbReference>
<proteinExistence type="inferred from homology"/>
<protein>
    <recommendedName>
        <fullName evidence="6">Clathrin light chain</fullName>
    </recommendedName>
</protein>
<dbReference type="Pfam" id="PF01086">
    <property type="entry name" value="Clathrin_lg_ch"/>
    <property type="match status" value="2"/>
</dbReference>
<comment type="subcellular location">
    <subcellularLocation>
        <location evidence="1 6">Cytoplasmic vesicle membrane</location>
        <topology evidence="1 6">Peripheral membrane protein</topology>
        <orientation evidence="1 6">Cytoplasmic side</orientation>
    </subcellularLocation>
    <subcellularLocation>
        <location evidence="6">Membrane</location>
        <location evidence="6">Coated pit</location>
        <topology evidence="6">Peripheral membrane protein</topology>
        <orientation evidence="6">Cytoplasmic side</orientation>
    </subcellularLocation>
    <text evidence="6">Cytoplasmic face of coated pits and vesicles.</text>
</comment>
<keyword evidence="5 6" id="KW-0968">Cytoplasmic vesicle</keyword>
<dbReference type="GO" id="GO:0030132">
    <property type="term" value="C:clathrin coat of coated pit"/>
    <property type="evidence" value="ECO:0007669"/>
    <property type="project" value="InterPro"/>
</dbReference>
<feature type="region of interest" description="Disordered" evidence="7">
    <location>
        <begin position="1"/>
        <end position="21"/>
    </location>
</feature>
<reference evidence="8" key="1">
    <citation type="journal article" date="2020" name="Fungal Divers.">
        <title>Resolving the Mortierellaceae phylogeny through synthesis of multi-gene phylogenetics and phylogenomics.</title>
        <authorList>
            <person name="Vandepol N."/>
            <person name="Liber J."/>
            <person name="Desiro A."/>
            <person name="Na H."/>
            <person name="Kennedy M."/>
            <person name="Barry K."/>
            <person name="Grigoriev I.V."/>
            <person name="Miller A.N."/>
            <person name="O'Donnell K."/>
            <person name="Stajich J.E."/>
            <person name="Bonito G."/>
        </authorList>
    </citation>
    <scope>NUCLEOTIDE SEQUENCE</scope>
    <source>
        <strain evidence="8">NRRL 2769</strain>
    </source>
</reference>
<dbReference type="Proteomes" id="UP000703661">
    <property type="component" value="Unassembled WGS sequence"/>
</dbReference>
<evidence type="ECO:0000256" key="5">
    <source>
        <dbReference type="ARBA" id="ARBA00023329"/>
    </source>
</evidence>
<dbReference type="GO" id="GO:0032050">
    <property type="term" value="F:clathrin heavy chain binding"/>
    <property type="evidence" value="ECO:0007669"/>
    <property type="project" value="TreeGrafter"/>
</dbReference>
<gene>
    <name evidence="8" type="ORF">BGZ80_001855</name>
</gene>
<evidence type="ECO:0000256" key="7">
    <source>
        <dbReference type="SAM" id="MobiDB-lite"/>
    </source>
</evidence>
<organism evidence="8 9">
    <name type="scientific">Entomortierella chlamydospora</name>
    <dbReference type="NCBI Taxonomy" id="101097"/>
    <lineage>
        <taxon>Eukaryota</taxon>
        <taxon>Fungi</taxon>
        <taxon>Fungi incertae sedis</taxon>
        <taxon>Mucoromycota</taxon>
        <taxon>Mortierellomycotina</taxon>
        <taxon>Mortierellomycetes</taxon>
        <taxon>Mortierellales</taxon>
        <taxon>Mortierellaceae</taxon>
        <taxon>Entomortierella</taxon>
    </lineage>
</organism>
<dbReference type="OrthoDB" id="5512at2759"/>
<dbReference type="AlphaFoldDB" id="A0A9P6SY25"/>
<dbReference type="GO" id="GO:0072583">
    <property type="term" value="P:clathrin-dependent endocytosis"/>
    <property type="evidence" value="ECO:0007669"/>
    <property type="project" value="TreeGrafter"/>
</dbReference>
<comment type="caution">
    <text evidence="8">The sequence shown here is derived from an EMBL/GenBank/DDBJ whole genome shotgun (WGS) entry which is preliminary data.</text>
</comment>
<evidence type="ECO:0000256" key="3">
    <source>
        <dbReference type="ARBA" id="ARBA00023136"/>
    </source>
</evidence>
<evidence type="ECO:0000256" key="1">
    <source>
        <dbReference type="ARBA" id="ARBA00004180"/>
    </source>
</evidence>
<evidence type="ECO:0000313" key="8">
    <source>
        <dbReference type="EMBL" id="KAG0010025.1"/>
    </source>
</evidence>
<dbReference type="EMBL" id="JAAAID010001434">
    <property type="protein sequence ID" value="KAG0010025.1"/>
    <property type="molecule type" value="Genomic_DNA"/>
</dbReference>
<name>A0A9P6SY25_9FUNG</name>
<evidence type="ECO:0000256" key="2">
    <source>
        <dbReference type="ARBA" id="ARBA00005263"/>
    </source>
</evidence>
<dbReference type="PANTHER" id="PTHR10639:SF7">
    <property type="entry name" value="CLATHRIN LIGHT CHAIN"/>
    <property type="match status" value="1"/>
</dbReference>
<keyword evidence="9" id="KW-1185">Reference proteome</keyword>
<keyword evidence="3 6" id="KW-0472">Membrane</keyword>
<accession>A0A9P6SY25</accession>
<evidence type="ECO:0000256" key="4">
    <source>
        <dbReference type="ARBA" id="ARBA00023176"/>
    </source>
</evidence>
<dbReference type="GO" id="GO:0030130">
    <property type="term" value="C:clathrin coat of trans-Golgi network vesicle"/>
    <property type="evidence" value="ECO:0007669"/>
    <property type="project" value="InterPro"/>
</dbReference>
<evidence type="ECO:0000313" key="9">
    <source>
        <dbReference type="Proteomes" id="UP000703661"/>
    </source>
</evidence>
<dbReference type="GO" id="GO:0006886">
    <property type="term" value="P:intracellular protein transport"/>
    <property type="evidence" value="ECO:0007669"/>
    <property type="project" value="InterPro"/>
</dbReference>
<evidence type="ECO:0000256" key="6">
    <source>
        <dbReference type="RuleBase" id="RU363137"/>
    </source>
</evidence>
<comment type="function">
    <text evidence="6">Clathrin is the major protein of the polyhedral coat of coated pits and vesicles.</text>
</comment>